<dbReference type="AlphaFoldDB" id="A0A059EZU6"/>
<keyword evidence="5 6" id="KW-0482">Metalloprotease</keyword>
<keyword evidence="3 6" id="KW-0378">Hydrolase</keyword>
<evidence type="ECO:0000256" key="5">
    <source>
        <dbReference type="ARBA" id="ARBA00023049"/>
    </source>
</evidence>
<evidence type="ECO:0000313" key="10">
    <source>
        <dbReference type="Proteomes" id="UP000030655"/>
    </source>
</evidence>
<dbReference type="GO" id="GO:0004222">
    <property type="term" value="F:metalloendopeptidase activity"/>
    <property type="evidence" value="ECO:0007669"/>
    <property type="project" value="InterPro"/>
</dbReference>
<feature type="transmembrane region" description="Helical" evidence="7">
    <location>
        <begin position="315"/>
        <end position="333"/>
    </location>
</feature>
<keyword evidence="7" id="KW-0472">Membrane</keyword>
<dbReference type="InterPro" id="IPR001915">
    <property type="entry name" value="Peptidase_M48"/>
</dbReference>
<evidence type="ECO:0000313" key="9">
    <source>
        <dbReference type="EMBL" id="KCZ80387.1"/>
    </source>
</evidence>
<comment type="cofactor">
    <cofactor evidence="6">
        <name>Zn(2+)</name>
        <dbReference type="ChEBI" id="CHEBI:29105"/>
    </cofactor>
    <text evidence="6">Binds 1 zinc ion per subunit.</text>
</comment>
<proteinExistence type="inferred from homology"/>
<dbReference type="HOGENOM" id="CLU_068369_0_0_1"/>
<keyword evidence="1 6" id="KW-0645">Protease</keyword>
<keyword evidence="4 6" id="KW-0862">Zinc</keyword>
<keyword evidence="7" id="KW-0812">Transmembrane</keyword>
<evidence type="ECO:0000256" key="7">
    <source>
        <dbReference type="SAM" id="Phobius"/>
    </source>
</evidence>
<dbReference type="GO" id="GO:0006508">
    <property type="term" value="P:proteolysis"/>
    <property type="evidence" value="ECO:0007669"/>
    <property type="project" value="UniProtKB-KW"/>
</dbReference>
<dbReference type="Proteomes" id="UP000030655">
    <property type="component" value="Unassembled WGS sequence"/>
</dbReference>
<keyword evidence="10" id="KW-1185">Reference proteome</keyword>
<evidence type="ECO:0000256" key="4">
    <source>
        <dbReference type="ARBA" id="ARBA00022833"/>
    </source>
</evidence>
<feature type="transmembrane region" description="Helical" evidence="7">
    <location>
        <begin position="67"/>
        <end position="95"/>
    </location>
</feature>
<evidence type="ECO:0000256" key="6">
    <source>
        <dbReference type="RuleBase" id="RU003983"/>
    </source>
</evidence>
<name>A0A059EZU6_9MICR</name>
<gene>
    <name evidence="9" type="ORF">H312_02213</name>
</gene>
<sequence length="406" mass="48277">MIKRIIVGFSFQMINLFILLLYILSLLLTFIDSCRIKRKYLRKCKSITYRKLTEENSGHIPNEKRSFYYLFSTILLHIILQILYTIGFFIILYSLDDVHDSSWFEFFFDFKNKKTSKATLSWLHESIPFSAFFVFSLLSLLCNYVYISILLTFALIVSGYAVKVNEFIYIHFYEGIPLFLILVILFCVALFNLFTGYIYSYLYCKSVEGYDMELSDKCNDLLMEHFDYIIYCPNYRSINCANGLIFHKSYIVFYGNIKVFTDDEVYAIILHEIGHGKNKGIHTDYFIRIFIELTIVSIFYFLCKLYVQEFFDGDNVLVLYFLICFAYLINNIYRIFDYIYNFRVEIKADNFAIDRGYGEQLITALQKINYQGAITCKMNRLTNYLFRTHPCNYFRALNFDRRTGKV</sequence>
<reference evidence="9 10" key="2">
    <citation type="submission" date="2014-03" db="EMBL/GenBank/DDBJ databases">
        <title>The Genome Sequence of Anncaliia algerae insect isolate PRA339.</title>
        <authorList>
            <consortium name="The Broad Institute Genome Sequencing Platform"/>
            <consortium name="The Broad Institute Genome Sequencing Center for Infectious Disease"/>
            <person name="Cuomo C."/>
            <person name="Becnel J."/>
            <person name="Sanscrainte N."/>
            <person name="Walker B."/>
            <person name="Young S.K."/>
            <person name="Zeng Q."/>
            <person name="Gargeya S."/>
            <person name="Fitzgerald M."/>
            <person name="Haas B."/>
            <person name="Abouelleil A."/>
            <person name="Alvarado L."/>
            <person name="Arachchi H.M."/>
            <person name="Berlin A.M."/>
            <person name="Chapman S.B."/>
            <person name="Dewar J."/>
            <person name="Goldberg J."/>
            <person name="Griggs A."/>
            <person name="Gujja S."/>
            <person name="Hansen M."/>
            <person name="Howarth C."/>
            <person name="Imamovic A."/>
            <person name="Larimer J."/>
            <person name="McCowan C."/>
            <person name="Murphy C."/>
            <person name="Neiman D."/>
            <person name="Pearson M."/>
            <person name="Priest M."/>
            <person name="Roberts A."/>
            <person name="Saif S."/>
            <person name="Shea T."/>
            <person name="Sisk P."/>
            <person name="Sykes S."/>
            <person name="Wortman J."/>
            <person name="Nusbaum C."/>
            <person name="Birren B."/>
        </authorList>
    </citation>
    <scope>NUCLEOTIDE SEQUENCE [LARGE SCALE GENOMIC DNA]</scope>
    <source>
        <strain evidence="9 10">PRA339</strain>
    </source>
</reference>
<dbReference type="VEuPathDB" id="MicrosporidiaDB:H312_02213"/>
<keyword evidence="2" id="KW-0479">Metal-binding</keyword>
<comment type="similarity">
    <text evidence="6">Belongs to the peptidase M48 family.</text>
</comment>
<feature type="domain" description="Peptidase M48" evidence="8">
    <location>
        <begin position="242"/>
        <end position="396"/>
    </location>
</feature>
<evidence type="ECO:0000256" key="2">
    <source>
        <dbReference type="ARBA" id="ARBA00022723"/>
    </source>
</evidence>
<feature type="transmembrane region" description="Helical" evidence="7">
    <location>
        <begin position="6"/>
        <end position="31"/>
    </location>
</feature>
<dbReference type="GO" id="GO:0046872">
    <property type="term" value="F:metal ion binding"/>
    <property type="evidence" value="ECO:0007669"/>
    <property type="project" value="UniProtKB-KW"/>
</dbReference>
<evidence type="ECO:0000256" key="1">
    <source>
        <dbReference type="ARBA" id="ARBA00022670"/>
    </source>
</evidence>
<organism evidence="9 10">
    <name type="scientific">Anncaliia algerae PRA339</name>
    <dbReference type="NCBI Taxonomy" id="1288291"/>
    <lineage>
        <taxon>Eukaryota</taxon>
        <taxon>Fungi</taxon>
        <taxon>Fungi incertae sedis</taxon>
        <taxon>Microsporidia</taxon>
        <taxon>Tubulinosematoidea</taxon>
        <taxon>Tubulinosematidae</taxon>
        <taxon>Anncaliia</taxon>
    </lineage>
</organism>
<evidence type="ECO:0000256" key="3">
    <source>
        <dbReference type="ARBA" id="ARBA00022801"/>
    </source>
</evidence>
<keyword evidence="7" id="KW-1133">Transmembrane helix</keyword>
<reference evidence="10" key="1">
    <citation type="submission" date="2013-02" db="EMBL/GenBank/DDBJ databases">
        <authorList>
            <consortium name="The Broad Institute Genome Sequencing Platform"/>
            <person name="Cuomo C."/>
            <person name="Becnel J."/>
            <person name="Sanscrainte N."/>
            <person name="Walker B."/>
            <person name="Young S.K."/>
            <person name="Zeng Q."/>
            <person name="Gargeya S."/>
            <person name="Fitzgerald M."/>
            <person name="Haas B."/>
            <person name="Abouelleil A."/>
            <person name="Alvarado L."/>
            <person name="Arachchi H.M."/>
            <person name="Berlin A.M."/>
            <person name="Chapman S.B."/>
            <person name="Dewar J."/>
            <person name="Goldberg J."/>
            <person name="Griggs A."/>
            <person name="Gujja S."/>
            <person name="Hansen M."/>
            <person name="Howarth C."/>
            <person name="Imamovic A."/>
            <person name="Larimer J."/>
            <person name="McCowan C."/>
            <person name="Murphy C."/>
            <person name="Neiman D."/>
            <person name="Pearson M."/>
            <person name="Priest M."/>
            <person name="Roberts A."/>
            <person name="Saif S."/>
            <person name="Shea T."/>
            <person name="Sisk P."/>
            <person name="Sykes S."/>
            <person name="Wortman J."/>
            <person name="Nusbaum C."/>
            <person name="Birren B."/>
        </authorList>
    </citation>
    <scope>NUCLEOTIDE SEQUENCE [LARGE SCALE GENOMIC DNA]</scope>
    <source>
        <strain evidence="10">PRA339</strain>
    </source>
</reference>
<dbReference type="OrthoDB" id="360839at2759"/>
<dbReference type="Pfam" id="PF01435">
    <property type="entry name" value="Peptidase_M48"/>
    <property type="match status" value="1"/>
</dbReference>
<protein>
    <recommendedName>
        <fullName evidence="8">Peptidase M48 domain-containing protein</fullName>
    </recommendedName>
</protein>
<feature type="transmembrane region" description="Helical" evidence="7">
    <location>
        <begin position="285"/>
        <end position="303"/>
    </location>
</feature>
<feature type="transmembrane region" description="Helical" evidence="7">
    <location>
        <begin position="178"/>
        <end position="202"/>
    </location>
</feature>
<accession>A0A059EZU6</accession>
<feature type="transmembrane region" description="Helical" evidence="7">
    <location>
        <begin position="129"/>
        <end position="157"/>
    </location>
</feature>
<dbReference type="EMBL" id="KK365184">
    <property type="protein sequence ID" value="KCZ80387.1"/>
    <property type="molecule type" value="Genomic_DNA"/>
</dbReference>
<evidence type="ECO:0000259" key="8">
    <source>
        <dbReference type="Pfam" id="PF01435"/>
    </source>
</evidence>